<organism evidence="5 6">
    <name type="scientific">Carpediemonas membranifera</name>
    <dbReference type="NCBI Taxonomy" id="201153"/>
    <lineage>
        <taxon>Eukaryota</taxon>
        <taxon>Metamonada</taxon>
        <taxon>Carpediemonas-like organisms</taxon>
        <taxon>Carpediemonas</taxon>
    </lineage>
</organism>
<comment type="caution">
    <text evidence="5">The sequence shown here is derived from an EMBL/GenBank/DDBJ whole genome shotgun (WGS) entry which is preliminary data.</text>
</comment>
<proteinExistence type="predicted"/>
<dbReference type="Proteomes" id="UP000717585">
    <property type="component" value="Unassembled WGS sequence"/>
</dbReference>
<evidence type="ECO:0000256" key="3">
    <source>
        <dbReference type="SAM" id="MobiDB-lite"/>
    </source>
</evidence>
<feature type="region of interest" description="Disordered" evidence="3">
    <location>
        <begin position="389"/>
        <end position="507"/>
    </location>
</feature>
<feature type="region of interest" description="Disordered" evidence="3">
    <location>
        <begin position="551"/>
        <end position="704"/>
    </location>
</feature>
<protein>
    <submittedName>
        <fullName evidence="5">Zinc finger C2H2 type domain</fullName>
    </submittedName>
</protein>
<sequence length="704" mass="76331">MSRNRRRHSSQDDTDALFDATKEAVSSQVLFDAPNEAVMWENLASFNVEAIFNAGAMFAEDTPAFSNVINDIAYGDPEQSIYGSLDDHYANLRLFYRTAQCVVQYLAPLAQNQAAELAEATHKLGASDRAREKLKDENTTLRRKVKAQRRRLNDLEAQLHAMESAAYPCGVCSKRFETIKFMLEHCDRHSDPKYASQYPHDTDESRSAHAHFARQYRHDMNRGPAVEFGVQFGPTGTLGLSQLLEMAGSHRELPQRENLKGDLGKLLAERPLVESQYVSGPARTVAKSVRMPTSPDTDAISETESMVSDETSRAGAQTLDTFDDDLEYTDSVQSPESATEDMASTMMAQSLKVGMPESRVPGTRPESRPAHGLAKTIVVEEPVETVAVSDRSGLTQTVESRDEAMTPEAPVLTPESTLVESDEAEAKEEAKESERAETMAELEDMAAIATRPVPEVDPAKPSPEEPAPEAEVKLESKAESKPEPPAEESDAELSSDLSDNEAEVARKQRAQTLKLKVGRPLFGHHLPLPVDAPVLKPLTSIKPLVIGTKLSMPSTQPASKKTVKLTLPEKGVTEPETAALAASTAESEESTPEPAKHGESATESPLAATLEASVPMPLVATSYQPPDAQAMTRTTAKGWGENTKGADPPARLPPAPLTASSVPGTQPPNRHAPSPSKSPLSPLTPVSDDSLFLSESDEWEESAL</sequence>
<feature type="compositionally biased region" description="Low complexity" evidence="3">
    <location>
        <begin position="574"/>
        <end position="585"/>
    </location>
</feature>
<feature type="compositionally biased region" description="Low complexity" evidence="3">
    <location>
        <begin position="673"/>
        <end position="694"/>
    </location>
</feature>
<feature type="compositionally biased region" description="Acidic residues" evidence="3">
    <location>
        <begin position="695"/>
        <end position="704"/>
    </location>
</feature>
<dbReference type="GO" id="GO:0008270">
    <property type="term" value="F:zinc ion binding"/>
    <property type="evidence" value="ECO:0007669"/>
    <property type="project" value="UniProtKB-KW"/>
</dbReference>
<feature type="compositionally biased region" description="Polar residues" evidence="3">
    <location>
        <begin position="294"/>
        <end position="312"/>
    </location>
</feature>
<keyword evidence="1" id="KW-0862">Zinc</keyword>
<evidence type="ECO:0000256" key="1">
    <source>
        <dbReference type="PROSITE-ProRule" id="PRU00042"/>
    </source>
</evidence>
<name>A0A8J6BV59_9EUKA</name>
<evidence type="ECO:0000313" key="5">
    <source>
        <dbReference type="EMBL" id="KAG9391086.1"/>
    </source>
</evidence>
<feature type="compositionally biased region" description="Basic and acidic residues" evidence="3">
    <location>
        <begin position="427"/>
        <end position="438"/>
    </location>
</feature>
<keyword evidence="1" id="KW-0863">Zinc-finger</keyword>
<feature type="compositionally biased region" description="Polar residues" evidence="3">
    <location>
        <begin position="658"/>
        <end position="668"/>
    </location>
</feature>
<gene>
    <name evidence="5" type="ORF">J8273_7360</name>
</gene>
<feature type="coiled-coil region" evidence="2">
    <location>
        <begin position="117"/>
        <end position="165"/>
    </location>
</feature>
<feature type="compositionally biased region" description="Basic and acidic residues" evidence="3">
    <location>
        <begin position="470"/>
        <end position="484"/>
    </location>
</feature>
<dbReference type="AlphaFoldDB" id="A0A8J6BV59"/>
<accession>A0A8J6BV59</accession>
<feature type="region of interest" description="Disordered" evidence="3">
    <location>
        <begin position="284"/>
        <end position="312"/>
    </location>
</feature>
<evidence type="ECO:0000256" key="2">
    <source>
        <dbReference type="SAM" id="Coils"/>
    </source>
</evidence>
<dbReference type="InterPro" id="IPR013087">
    <property type="entry name" value="Znf_C2H2_type"/>
</dbReference>
<dbReference type="PROSITE" id="PS50157">
    <property type="entry name" value="ZINC_FINGER_C2H2_2"/>
    <property type="match status" value="1"/>
</dbReference>
<reference evidence="5" key="1">
    <citation type="submission" date="2021-05" db="EMBL/GenBank/DDBJ databases">
        <title>A free-living protist that lacks canonical eukaryotic 1 DNA replication and segregation systems.</title>
        <authorList>
            <person name="Salas-Leiva D.E."/>
            <person name="Tromer E.C."/>
            <person name="Curtis B.A."/>
            <person name="Jerlstrom-Hultqvist J."/>
            <person name="Kolisko M."/>
            <person name="Yi Z."/>
            <person name="Salas-Leiva J.S."/>
            <person name="Gallot-Lavallee L."/>
            <person name="Kops G.J.P.L."/>
            <person name="Archibald J.M."/>
            <person name="Simpson A.G.B."/>
            <person name="Roger A.J."/>
        </authorList>
    </citation>
    <scope>NUCLEOTIDE SEQUENCE</scope>
    <source>
        <strain evidence="5">BICM</strain>
    </source>
</reference>
<keyword evidence="1" id="KW-0479">Metal-binding</keyword>
<dbReference type="EMBL" id="JAHDYR010000062">
    <property type="protein sequence ID" value="KAG9391086.1"/>
    <property type="molecule type" value="Genomic_DNA"/>
</dbReference>
<keyword evidence="6" id="KW-1185">Reference proteome</keyword>
<keyword evidence="2" id="KW-0175">Coiled coil</keyword>
<evidence type="ECO:0000259" key="4">
    <source>
        <dbReference type="PROSITE" id="PS50157"/>
    </source>
</evidence>
<evidence type="ECO:0000313" key="6">
    <source>
        <dbReference type="Proteomes" id="UP000717585"/>
    </source>
</evidence>
<dbReference type="PROSITE" id="PS00028">
    <property type="entry name" value="ZINC_FINGER_C2H2_1"/>
    <property type="match status" value="1"/>
</dbReference>
<feature type="domain" description="C2H2-type" evidence="4">
    <location>
        <begin position="167"/>
        <end position="194"/>
    </location>
</feature>
<feature type="compositionally biased region" description="Acidic residues" evidence="3">
    <location>
        <begin position="485"/>
        <end position="502"/>
    </location>
</feature>